<evidence type="ECO:0000256" key="1">
    <source>
        <dbReference type="ARBA" id="ARBA00023172"/>
    </source>
</evidence>
<dbReference type="AlphaFoldDB" id="A0A0D0CGT8"/>
<dbReference type="OrthoDB" id="2678913at2759"/>
<dbReference type="GO" id="GO:0006310">
    <property type="term" value="P:DNA recombination"/>
    <property type="evidence" value="ECO:0007669"/>
    <property type="project" value="UniProtKB-KW"/>
</dbReference>
<dbReference type="Gene3D" id="1.10.443.10">
    <property type="entry name" value="Intergrase catalytic core"/>
    <property type="match status" value="1"/>
</dbReference>
<dbReference type="InterPro" id="IPR011010">
    <property type="entry name" value="DNA_brk_join_enz"/>
</dbReference>
<evidence type="ECO:0000313" key="2">
    <source>
        <dbReference type="EMBL" id="KIK74468.1"/>
    </source>
</evidence>
<gene>
    <name evidence="2" type="ORF">PAXRUDRAFT_175626</name>
</gene>
<dbReference type="EMBL" id="KN828831">
    <property type="protein sequence ID" value="KIK74468.1"/>
    <property type="molecule type" value="Genomic_DNA"/>
</dbReference>
<reference evidence="3" key="2">
    <citation type="submission" date="2015-01" db="EMBL/GenBank/DDBJ databases">
        <title>Evolutionary Origins and Diversification of the Mycorrhizal Mutualists.</title>
        <authorList>
            <consortium name="DOE Joint Genome Institute"/>
            <consortium name="Mycorrhizal Genomics Consortium"/>
            <person name="Kohler A."/>
            <person name="Kuo A."/>
            <person name="Nagy L.G."/>
            <person name="Floudas D."/>
            <person name="Copeland A."/>
            <person name="Barry K.W."/>
            <person name="Cichocki N."/>
            <person name="Veneault-Fourrey C."/>
            <person name="LaButti K."/>
            <person name="Lindquist E.A."/>
            <person name="Lipzen A."/>
            <person name="Lundell T."/>
            <person name="Morin E."/>
            <person name="Murat C."/>
            <person name="Riley R."/>
            <person name="Ohm R."/>
            <person name="Sun H."/>
            <person name="Tunlid A."/>
            <person name="Henrissat B."/>
            <person name="Grigoriev I.V."/>
            <person name="Hibbett D.S."/>
            <person name="Martin F."/>
        </authorList>
    </citation>
    <scope>NUCLEOTIDE SEQUENCE [LARGE SCALE GENOMIC DNA]</scope>
    <source>
        <strain evidence="3">Ve08.2h10</strain>
    </source>
</reference>
<name>A0A0D0CGT8_9AGAM</name>
<dbReference type="GO" id="GO:0015074">
    <property type="term" value="P:DNA integration"/>
    <property type="evidence" value="ECO:0007669"/>
    <property type="project" value="InterPro"/>
</dbReference>
<dbReference type="GO" id="GO:0003677">
    <property type="term" value="F:DNA binding"/>
    <property type="evidence" value="ECO:0007669"/>
    <property type="project" value="InterPro"/>
</dbReference>
<accession>A0A0D0CGT8</accession>
<proteinExistence type="predicted"/>
<dbReference type="InParanoid" id="A0A0D0CGT8"/>
<keyword evidence="3" id="KW-1185">Reference proteome</keyword>
<dbReference type="InterPro" id="IPR013762">
    <property type="entry name" value="Integrase-like_cat_sf"/>
</dbReference>
<protein>
    <recommendedName>
        <fullName evidence="4">Tyr recombinase domain-containing protein</fullName>
    </recommendedName>
</protein>
<feature type="non-terminal residue" evidence="2">
    <location>
        <position position="1"/>
    </location>
</feature>
<evidence type="ECO:0008006" key="4">
    <source>
        <dbReference type="Google" id="ProtNLM"/>
    </source>
</evidence>
<dbReference type="HOGENOM" id="CLU_003292_9_3_1"/>
<organism evidence="2 3">
    <name type="scientific">Paxillus rubicundulus Ve08.2h10</name>
    <dbReference type="NCBI Taxonomy" id="930991"/>
    <lineage>
        <taxon>Eukaryota</taxon>
        <taxon>Fungi</taxon>
        <taxon>Dikarya</taxon>
        <taxon>Basidiomycota</taxon>
        <taxon>Agaricomycotina</taxon>
        <taxon>Agaricomycetes</taxon>
        <taxon>Agaricomycetidae</taxon>
        <taxon>Boletales</taxon>
        <taxon>Paxilineae</taxon>
        <taxon>Paxillaceae</taxon>
        <taxon>Paxillus</taxon>
    </lineage>
</organism>
<evidence type="ECO:0000313" key="3">
    <source>
        <dbReference type="Proteomes" id="UP000054538"/>
    </source>
</evidence>
<dbReference type="SUPFAM" id="SSF56349">
    <property type="entry name" value="DNA breaking-rejoining enzymes"/>
    <property type="match status" value="1"/>
</dbReference>
<reference evidence="2 3" key="1">
    <citation type="submission" date="2014-04" db="EMBL/GenBank/DDBJ databases">
        <authorList>
            <consortium name="DOE Joint Genome Institute"/>
            <person name="Kuo A."/>
            <person name="Kohler A."/>
            <person name="Jargeat P."/>
            <person name="Nagy L.G."/>
            <person name="Floudas D."/>
            <person name="Copeland A."/>
            <person name="Barry K.W."/>
            <person name="Cichocki N."/>
            <person name="Veneault-Fourrey C."/>
            <person name="LaButti K."/>
            <person name="Lindquist E.A."/>
            <person name="Lipzen A."/>
            <person name="Lundell T."/>
            <person name="Morin E."/>
            <person name="Murat C."/>
            <person name="Sun H."/>
            <person name="Tunlid A."/>
            <person name="Henrissat B."/>
            <person name="Grigoriev I.V."/>
            <person name="Hibbett D.S."/>
            <person name="Martin F."/>
            <person name="Nordberg H.P."/>
            <person name="Cantor M.N."/>
            <person name="Hua S.X."/>
        </authorList>
    </citation>
    <scope>NUCLEOTIDE SEQUENCE [LARGE SCALE GENOMIC DNA]</scope>
    <source>
        <strain evidence="2 3">Ve08.2h10</strain>
    </source>
</reference>
<keyword evidence="1" id="KW-0233">DNA recombination</keyword>
<sequence length="95" mass="10765">KGHKPLTKKFLSVLAGAAKKAGIKPLHGHSIRIGSTLEYLLRNIPFDVVKVKGRWASDSFLVYLRRHAQILAPYMQAQPVIHEAFLRYTLPPVRH</sequence>
<dbReference type="STRING" id="930991.A0A0D0CGT8"/>
<dbReference type="Proteomes" id="UP000054538">
    <property type="component" value="Unassembled WGS sequence"/>
</dbReference>